<protein>
    <recommendedName>
        <fullName evidence="4">Lipoprotein</fullName>
    </recommendedName>
</protein>
<feature type="signal peptide" evidence="1">
    <location>
        <begin position="1"/>
        <end position="20"/>
    </location>
</feature>
<feature type="chain" id="PRO_5046227989" description="Lipoprotein" evidence="1">
    <location>
        <begin position="21"/>
        <end position="51"/>
    </location>
</feature>
<comment type="caution">
    <text evidence="2">The sequence shown here is derived from an EMBL/GenBank/DDBJ whole genome shotgun (WGS) entry which is preliminary data.</text>
</comment>
<reference evidence="2" key="1">
    <citation type="submission" date="2021-02" db="EMBL/GenBank/DDBJ databases">
        <title>Activity-based single-cell genomes from oceanic crustal fluid captures similar information to metagenomic and metatranscriptomic surveys with orders of magnitude less sampling.</title>
        <authorList>
            <person name="D'Angelo T.S."/>
            <person name="Orcutt B.N."/>
        </authorList>
    </citation>
    <scope>NUCLEOTIDE SEQUENCE [LARGE SCALE GENOMIC DNA]</scope>
    <source>
        <strain evidence="2">AH-315-E05</strain>
    </source>
</reference>
<evidence type="ECO:0008006" key="4">
    <source>
        <dbReference type="Google" id="ProtNLM"/>
    </source>
</evidence>
<organism evidence="2 3">
    <name type="scientific">Sulfobacillus acidophilus</name>
    <dbReference type="NCBI Taxonomy" id="53633"/>
    <lineage>
        <taxon>Bacteria</taxon>
        <taxon>Bacillati</taxon>
        <taxon>Bacillota</taxon>
        <taxon>Clostridia</taxon>
        <taxon>Eubacteriales</taxon>
        <taxon>Clostridiales Family XVII. Incertae Sedis</taxon>
        <taxon>Sulfobacillus</taxon>
    </lineage>
</organism>
<evidence type="ECO:0000313" key="2">
    <source>
        <dbReference type="EMBL" id="MBN4077455.1"/>
    </source>
</evidence>
<evidence type="ECO:0000313" key="3">
    <source>
        <dbReference type="Proteomes" id="UP000765003"/>
    </source>
</evidence>
<keyword evidence="3" id="KW-1185">Reference proteome</keyword>
<sequence length="51" mass="5425">MKKFILFALFLFVVGCSAGGAEEPKELYPCKKTSDCPPSLLRACVDGLCAG</sequence>
<dbReference type="Proteomes" id="UP000765003">
    <property type="component" value="Unassembled WGS sequence"/>
</dbReference>
<gene>
    <name evidence="2" type="ORF">JYT19_00930</name>
</gene>
<name>A0ABS3AWH0_9FIRM</name>
<accession>A0ABS3AWH0</accession>
<dbReference type="PROSITE" id="PS51257">
    <property type="entry name" value="PROKAR_LIPOPROTEIN"/>
    <property type="match status" value="1"/>
</dbReference>
<evidence type="ECO:0000256" key="1">
    <source>
        <dbReference type="SAM" id="SignalP"/>
    </source>
</evidence>
<dbReference type="EMBL" id="JAFITA010000013">
    <property type="protein sequence ID" value="MBN4077455.1"/>
    <property type="molecule type" value="Genomic_DNA"/>
</dbReference>
<proteinExistence type="predicted"/>
<keyword evidence="1" id="KW-0732">Signal</keyword>